<evidence type="ECO:0000256" key="1">
    <source>
        <dbReference type="SAM" id="MobiDB-lite"/>
    </source>
</evidence>
<accession>A0A3B1CLU3</accession>
<reference evidence="2" key="1">
    <citation type="submission" date="2018-06" db="EMBL/GenBank/DDBJ databases">
        <authorList>
            <person name="Zhirakovskaya E."/>
        </authorList>
    </citation>
    <scope>NUCLEOTIDE SEQUENCE</scope>
</reference>
<organism evidence="2">
    <name type="scientific">hydrothermal vent metagenome</name>
    <dbReference type="NCBI Taxonomy" id="652676"/>
    <lineage>
        <taxon>unclassified sequences</taxon>
        <taxon>metagenomes</taxon>
        <taxon>ecological metagenomes</taxon>
    </lineage>
</organism>
<proteinExistence type="predicted"/>
<dbReference type="EMBL" id="UOGF01000071">
    <property type="protein sequence ID" value="VAX31129.1"/>
    <property type="molecule type" value="Genomic_DNA"/>
</dbReference>
<gene>
    <name evidence="2" type="ORF">MNBD_NITROSPIRAE01-1052</name>
</gene>
<sequence length="62" mass="6838">MKDDEESILSKFSNQDPGSGGYGEKEKAEVLAPTKSKISAAVKSKKKNKKKAAKKSRKKNRK</sequence>
<feature type="region of interest" description="Disordered" evidence="1">
    <location>
        <begin position="1"/>
        <end position="62"/>
    </location>
</feature>
<evidence type="ECO:0000313" key="2">
    <source>
        <dbReference type="EMBL" id="VAX31129.1"/>
    </source>
</evidence>
<name>A0A3B1CLU3_9ZZZZ</name>
<dbReference type="AlphaFoldDB" id="A0A3B1CLU3"/>
<protein>
    <submittedName>
        <fullName evidence="2">Uncharacterized protein</fullName>
    </submittedName>
</protein>
<feature type="compositionally biased region" description="Basic residues" evidence="1">
    <location>
        <begin position="43"/>
        <end position="62"/>
    </location>
</feature>